<dbReference type="EMBL" id="JAIWYP010000004">
    <property type="protein sequence ID" value="KAH3830764.1"/>
    <property type="molecule type" value="Genomic_DNA"/>
</dbReference>
<dbReference type="AlphaFoldDB" id="A0A9D4K1A1"/>
<accession>A0A9D4K1A1</accession>
<keyword evidence="2" id="KW-0812">Transmembrane</keyword>
<keyword evidence="2" id="KW-1133">Transmembrane helix</keyword>
<dbReference type="Proteomes" id="UP000828390">
    <property type="component" value="Unassembled WGS sequence"/>
</dbReference>
<reference evidence="3" key="1">
    <citation type="journal article" date="2019" name="bioRxiv">
        <title>The Genome of the Zebra Mussel, Dreissena polymorpha: A Resource for Invasive Species Research.</title>
        <authorList>
            <person name="McCartney M.A."/>
            <person name="Auch B."/>
            <person name="Kono T."/>
            <person name="Mallez S."/>
            <person name="Zhang Y."/>
            <person name="Obille A."/>
            <person name="Becker A."/>
            <person name="Abrahante J.E."/>
            <person name="Garbe J."/>
            <person name="Badalamenti J.P."/>
            <person name="Herman A."/>
            <person name="Mangelson H."/>
            <person name="Liachko I."/>
            <person name="Sullivan S."/>
            <person name="Sone E.D."/>
            <person name="Koren S."/>
            <person name="Silverstein K.A.T."/>
            <person name="Beckman K.B."/>
            <person name="Gohl D.M."/>
        </authorList>
    </citation>
    <scope>NUCLEOTIDE SEQUENCE</scope>
    <source>
        <strain evidence="3">Duluth1</strain>
        <tissue evidence="3">Whole animal</tissue>
    </source>
</reference>
<feature type="compositionally biased region" description="Basic and acidic residues" evidence="1">
    <location>
        <begin position="47"/>
        <end position="57"/>
    </location>
</feature>
<feature type="region of interest" description="Disordered" evidence="1">
    <location>
        <begin position="47"/>
        <end position="76"/>
    </location>
</feature>
<protein>
    <submittedName>
        <fullName evidence="3">Uncharacterized protein</fullName>
    </submittedName>
</protein>
<feature type="transmembrane region" description="Helical" evidence="2">
    <location>
        <begin position="12"/>
        <end position="30"/>
    </location>
</feature>
<organism evidence="3 4">
    <name type="scientific">Dreissena polymorpha</name>
    <name type="common">Zebra mussel</name>
    <name type="synonym">Mytilus polymorpha</name>
    <dbReference type="NCBI Taxonomy" id="45954"/>
    <lineage>
        <taxon>Eukaryota</taxon>
        <taxon>Metazoa</taxon>
        <taxon>Spiralia</taxon>
        <taxon>Lophotrochozoa</taxon>
        <taxon>Mollusca</taxon>
        <taxon>Bivalvia</taxon>
        <taxon>Autobranchia</taxon>
        <taxon>Heteroconchia</taxon>
        <taxon>Euheterodonta</taxon>
        <taxon>Imparidentia</taxon>
        <taxon>Neoheterodontei</taxon>
        <taxon>Myida</taxon>
        <taxon>Dreissenoidea</taxon>
        <taxon>Dreissenidae</taxon>
        <taxon>Dreissena</taxon>
    </lineage>
</organism>
<proteinExistence type="predicted"/>
<comment type="caution">
    <text evidence="3">The sequence shown here is derived from an EMBL/GenBank/DDBJ whole genome shotgun (WGS) entry which is preliminary data.</text>
</comment>
<evidence type="ECO:0000256" key="1">
    <source>
        <dbReference type="SAM" id="MobiDB-lite"/>
    </source>
</evidence>
<name>A0A9D4K1A1_DREPO</name>
<keyword evidence="2" id="KW-0472">Membrane</keyword>
<feature type="transmembrane region" description="Helical" evidence="2">
    <location>
        <begin position="77"/>
        <end position="95"/>
    </location>
</feature>
<evidence type="ECO:0000313" key="4">
    <source>
        <dbReference type="Proteomes" id="UP000828390"/>
    </source>
</evidence>
<reference evidence="3" key="2">
    <citation type="submission" date="2020-11" db="EMBL/GenBank/DDBJ databases">
        <authorList>
            <person name="McCartney M.A."/>
            <person name="Auch B."/>
            <person name="Kono T."/>
            <person name="Mallez S."/>
            <person name="Becker A."/>
            <person name="Gohl D.M."/>
            <person name="Silverstein K.A.T."/>
            <person name="Koren S."/>
            <person name="Bechman K.B."/>
            <person name="Herman A."/>
            <person name="Abrahante J.E."/>
            <person name="Garbe J."/>
        </authorList>
    </citation>
    <scope>NUCLEOTIDE SEQUENCE</scope>
    <source>
        <strain evidence="3">Duluth1</strain>
        <tissue evidence="3">Whole animal</tissue>
    </source>
</reference>
<gene>
    <name evidence="3" type="ORF">DPMN_104016</name>
</gene>
<sequence>MQDLFWKHKRRTIATSYCLMMMMMTSTITVQTETNFQSQKTLRWKRNLDSSEKDRKTTTLKVKKRRSSNPGKEGSKITMTAMMMMTMMMTLKMSLKRMIVRDRRIWRREMLSLID</sequence>
<keyword evidence="4" id="KW-1185">Reference proteome</keyword>
<evidence type="ECO:0000313" key="3">
    <source>
        <dbReference type="EMBL" id="KAH3830764.1"/>
    </source>
</evidence>
<evidence type="ECO:0000256" key="2">
    <source>
        <dbReference type="SAM" id="Phobius"/>
    </source>
</evidence>